<proteinExistence type="predicted"/>
<dbReference type="GO" id="GO:0016491">
    <property type="term" value="F:oxidoreductase activity"/>
    <property type="evidence" value="ECO:0007669"/>
    <property type="project" value="UniProtKB-ARBA"/>
</dbReference>
<dbReference type="InterPro" id="IPR002109">
    <property type="entry name" value="Glutaredoxin"/>
</dbReference>
<dbReference type="SUPFAM" id="SSF52833">
    <property type="entry name" value="Thioredoxin-like"/>
    <property type="match status" value="1"/>
</dbReference>
<dbReference type="InterPro" id="IPR014025">
    <property type="entry name" value="Glutaredoxin_subgr"/>
</dbReference>
<dbReference type="Proteomes" id="UP001334084">
    <property type="component" value="Chromosome 8"/>
</dbReference>
<dbReference type="Pfam" id="PF00462">
    <property type="entry name" value="Glutaredoxin"/>
    <property type="match status" value="1"/>
</dbReference>
<organism evidence="2 3">
    <name type="scientific">Vairimorpha necatrix</name>
    <dbReference type="NCBI Taxonomy" id="6039"/>
    <lineage>
        <taxon>Eukaryota</taxon>
        <taxon>Fungi</taxon>
        <taxon>Fungi incertae sedis</taxon>
        <taxon>Microsporidia</taxon>
        <taxon>Nosematidae</taxon>
        <taxon>Vairimorpha</taxon>
    </lineage>
</organism>
<reference evidence="2" key="1">
    <citation type="journal article" date="2024" name="BMC Genomics">
        <title>Functional annotation of a divergent genome using sequence and structure-based similarity.</title>
        <authorList>
            <person name="Svedberg D."/>
            <person name="Winiger R.R."/>
            <person name="Berg A."/>
            <person name="Sharma H."/>
            <person name="Tellgren-Roth C."/>
            <person name="Debrunner-Vossbrinck B.A."/>
            <person name="Vossbrinck C.R."/>
            <person name="Barandun J."/>
        </authorList>
    </citation>
    <scope>NUCLEOTIDE SEQUENCE</scope>
    <source>
        <strain evidence="2">Illinois isolate</strain>
    </source>
</reference>
<sequence length="86" mass="10234">MESLTLEKALQDNENFMIFLKECPFCYKAEKILKSNKVKFEKFNKDKYKTLTEEAQNKYSYRTFPLIVLDRKFIGGCSDLSKIFEN</sequence>
<accession>A0AAX4JEJ8</accession>
<gene>
    <name evidence="2" type="ORF">VNE69_08192</name>
</gene>
<dbReference type="EMBL" id="CP142733">
    <property type="protein sequence ID" value="WUR04440.1"/>
    <property type="molecule type" value="Genomic_DNA"/>
</dbReference>
<dbReference type="PRINTS" id="PR00160">
    <property type="entry name" value="GLUTAREDOXIN"/>
</dbReference>
<dbReference type="Gene3D" id="3.40.30.10">
    <property type="entry name" value="Glutaredoxin"/>
    <property type="match status" value="1"/>
</dbReference>
<dbReference type="CDD" id="cd02066">
    <property type="entry name" value="GRX_family"/>
    <property type="match status" value="1"/>
</dbReference>
<evidence type="ECO:0000313" key="3">
    <source>
        <dbReference type="Proteomes" id="UP001334084"/>
    </source>
</evidence>
<dbReference type="InterPro" id="IPR036249">
    <property type="entry name" value="Thioredoxin-like_sf"/>
</dbReference>
<feature type="domain" description="Glutaredoxin" evidence="1">
    <location>
        <begin position="21"/>
        <end position="74"/>
    </location>
</feature>
<dbReference type="PROSITE" id="PS51354">
    <property type="entry name" value="GLUTAREDOXIN_2"/>
    <property type="match status" value="1"/>
</dbReference>
<evidence type="ECO:0000259" key="1">
    <source>
        <dbReference type="Pfam" id="PF00462"/>
    </source>
</evidence>
<dbReference type="RefSeq" id="XP_065330585.1">
    <property type="nucleotide sequence ID" value="XM_065474513.1"/>
</dbReference>
<name>A0AAX4JEJ8_9MICR</name>
<evidence type="ECO:0000313" key="2">
    <source>
        <dbReference type="EMBL" id="WUR04440.1"/>
    </source>
</evidence>
<keyword evidence="3" id="KW-1185">Reference proteome</keyword>
<dbReference type="AlphaFoldDB" id="A0AAX4JEJ8"/>
<dbReference type="KEGG" id="vnx:VNE69_08192"/>
<protein>
    <submittedName>
        <fullName evidence="2">Glutaredoxin</fullName>
    </submittedName>
</protein>
<dbReference type="GeneID" id="90542268"/>